<feature type="domain" description="SpaA-like prealbumin fold" evidence="10">
    <location>
        <begin position="1874"/>
        <end position="1960"/>
    </location>
</feature>
<evidence type="ECO:0000313" key="13">
    <source>
        <dbReference type="Proteomes" id="UP000006294"/>
    </source>
</evidence>
<dbReference type="Pfam" id="PF17961">
    <property type="entry name" value="Big_8"/>
    <property type="match status" value="1"/>
</dbReference>
<evidence type="ECO:0000259" key="11">
    <source>
        <dbReference type="Pfam" id="PF17961"/>
    </source>
</evidence>
<dbReference type="GO" id="GO:0005518">
    <property type="term" value="F:collagen binding"/>
    <property type="evidence" value="ECO:0007669"/>
    <property type="project" value="InterPro"/>
</dbReference>
<feature type="domain" description="SpaA-like prealbumin fold" evidence="10">
    <location>
        <begin position="1281"/>
        <end position="1374"/>
    </location>
</feature>
<evidence type="ECO:0000256" key="5">
    <source>
        <dbReference type="ARBA" id="ARBA00022729"/>
    </source>
</evidence>
<dbReference type="InterPro" id="IPR041033">
    <property type="entry name" value="SpaA_PFL_dom_1"/>
</dbReference>
<dbReference type="InterPro" id="IPR013783">
    <property type="entry name" value="Ig-like_fold"/>
</dbReference>
<feature type="domain" description="Collagen binding" evidence="8">
    <location>
        <begin position="515"/>
        <end position="618"/>
    </location>
</feature>
<dbReference type="PATRIC" id="fig|698758.3.peg.1820"/>
<protein>
    <submittedName>
        <fullName evidence="12">Uncharacterized protein</fullName>
    </submittedName>
</protein>
<feature type="domain" description="SpaA-like prealbumin fold" evidence="10">
    <location>
        <begin position="1781"/>
        <end position="1858"/>
    </location>
</feature>
<dbReference type="Gene3D" id="2.60.40.1140">
    <property type="entry name" value="Collagen-binding surface protein Cna, B-type domain"/>
    <property type="match status" value="12"/>
</dbReference>
<dbReference type="InterPro" id="IPR041171">
    <property type="entry name" value="SDR_Ig"/>
</dbReference>
<dbReference type="Proteomes" id="UP000006294">
    <property type="component" value="Chromosome"/>
</dbReference>
<feature type="domain" description="CNA-B" evidence="9">
    <location>
        <begin position="2069"/>
        <end position="2170"/>
    </location>
</feature>
<dbReference type="InterPro" id="IPR008966">
    <property type="entry name" value="Adhesion_dom_sf"/>
</dbReference>
<feature type="domain" description="CNA-B" evidence="9">
    <location>
        <begin position="2709"/>
        <end position="2798"/>
    </location>
</feature>
<dbReference type="STRING" id="698758.AXY_18200"/>
<evidence type="ECO:0000259" key="10">
    <source>
        <dbReference type="Pfam" id="PF17802"/>
    </source>
</evidence>
<feature type="transmembrane region" description="Helical" evidence="7">
    <location>
        <begin position="3099"/>
        <end position="3119"/>
    </location>
</feature>
<keyword evidence="3" id="KW-0134">Cell wall</keyword>
<dbReference type="Pfam" id="PF05737">
    <property type="entry name" value="Collagen_bind"/>
    <property type="match status" value="4"/>
</dbReference>
<comment type="similarity">
    <text evidence="2">Belongs to the serine-aspartate repeat-containing protein (SDr) family.</text>
</comment>
<keyword evidence="5" id="KW-0732">Signal</keyword>
<accession>K0J424</accession>
<dbReference type="PANTHER" id="PTHR36108:SF13">
    <property type="entry name" value="COLOSSIN-B-RELATED"/>
    <property type="match status" value="1"/>
</dbReference>
<evidence type="ECO:0000259" key="9">
    <source>
        <dbReference type="Pfam" id="PF05738"/>
    </source>
</evidence>
<evidence type="ECO:0000313" key="12">
    <source>
        <dbReference type="EMBL" id="BAM47952.1"/>
    </source>
</evidence>
<feature type="domain" description="CNA-B" evidence="9">
    <location>
        <begin position="2358"/>
        <end position="2438"/>
    </location>
</feature>
<feature type="domain" description="SpaA-like prealbumin fold" evidence="10">
    <location>
        <begin position="1082"/>
        <end position="1170"/>
    </location>
</feature>
<dbReference type="Gene3D" id="2.60.40.10">
    <property type="entry name" value="Immunoglobulins"/>
    <property type="match status" value="9"/>
</dbReference>
<feature type="domain" description="CNA-B" evidence="9">
    <location>
        <begin position="2990"/>
        <end position="3070"/>
    </location>
</feature>
<dbReference type="eggNOG" id="COG4932">
    <property type="taxonomic scope" value="Bacteria"/>
</dbReference>
<feature type="domain" description="CNA-B" evidence="9">
    <location>
        <begin position="2902"/>
        <end position="2983"/>
    </location>
</feature>
<dbReference type="KEGG" id="axl:AXY_18200"/>
<feature type="domain" description="CNA-B" evidence="9">
    <location>
        <begin position="2178"/>
        <end position="2264"/>
    </location>
</feature>
<dbReference type="SUPFAM" id="SSF49401">
    <property type="entry name" value="Bacterial adhesins"/>
    <property type="match status" value="6"/>
</dbReference>
<keyword evidence="6" id="KW-0572">Peptidoglycan-anchor</keyword>
<name>K0J424_AMPXN</name>
<keyword evidence="4" id="KW-0964">Secreted</keyword>
<feature type="domain" description="SpaA-like prealbumin fold" evidence="10">
    <location>
        <begin position="1970"/>
        <end position="2053"/>
    </location>
</feature>
<evidence type="ECO:0000256" key="7">
    <source>
        <dbReference type="SAM" id="Phobius"/>
    </source>
</evidence>
<evidence type="ECO:0000256" key="2">
    <source>
        <dbReference type="ARBA" id="ARBA00007257"/>
    </source>
</evidence>
<sequence length="3128" mass="350601">MKIRVSLLMIVLLLVQMVLPGVAPLQTASSEKDNAQNELFDFDSISEADYVEDGESLFVNVDWSLDDYQLLEEEVDKSIDFESPLKLVDQETHLTIQEDQELDLAVVAVVEGELTVTFNEVALEYPKEQGTVKLQVEIEEQEEIGDDEPVIEPEEDFGKNAEGDTEIETEDVQNEIVEEDTEIEIEEEATEEIPEVVVEEVEKKATADLSYTRLNPTQDSTSNKQITENLITGVTLSIDGEELVNGTEITVDQPYNQLDVILTYDFALPNNHGYVSGQTYTIEVPEMFDIPEISADYQEELIRADGETFGTFYTNGNNVIITFNQNIENESNIEGEIKLESNFDENYDGLADGDKITFPLEDGTELEFPIKFIPNANVIDKSGIGNKQYNTNTITWTVEINKNLREIENATLNDMIGEGDGDHSFVEGSLKVYQLVMNADGSVNEAIEQTDHDFGTEFPLNLGNIDSAYRFVYETEINDITGEAYRNEVTLDGNDIDPSTTHSTVNVKRGQPLEKGAVDYNDVSQTIKWEVKYNYDEKNISQEQAKITDVFGHNQQLVENSFEVVVVDIDPDTGEPIGETPVSADDYKVFKTADGFELQFNDDIDCAYKITYQTTVINRVDGDVNITNSISDEFGNESNGGQLISQGIFIKSHGSTNYEAKETNWSILVNRDEQLMSDVVITDILPVGFTPKNIRVTHDGNEWTDGMQYDYSYDPDSREITFDFNEELTKRVVITYTTDIDFDVAGRNSEYTNGAHLEWIPKGETDKIDRNDEATFVPNGPTRNNGFKHGSYNMETKEITWTIGVNYNKENLKNVNVQDFILGEQNFELDDVKVYEVTLTSSAPYYERGAEVTDDITITEVTGSNGEEGFNVAFRDIDSAYIIQYTTDLNDQNIVAEYENNATVSSDNKADIELDATVKPTYGGQYVNKSGAQNTSNGRIVNWSINLNFSQSTVNNYQVVDTLSINQTILRDSFKVYETEVNPNSITKTSTELTEGTDYEIVFAEDDDTNQEFFTLRFLNEIDRAYVLEYDSYILYEGEEGTYSNSAQISGEIPGDEIQQESVNNTKISFNNISGSIRGEVGSLQVTKVDADDDSITLEGAVFELWDQAGNVLLKTAETDENGVATFTNLLYADYQLKEEKAPEFYVVGIDDQQEVTVDSEITAETIKNKKIKQHFELTKVDDVDKTPLEGVKFELYTGVPGSGTFTGETFTTNVEGKILIEHLSGGNADEGLPAGDYYLIETEAKEHYELDETPIRFTITQDQTVVTTVTTENSLTPGCLTFEKIDSESEELLSGAVFYLEYLDYDGSNYNYNGENYNKVREVTTNSQGKVELDDLRPGKYRLREKTPPRGYEFTSDIDETFEIEESQTTAVDLGQFENDVKTTNLVLTKVDAAINSIKLEGVEFTLSYTGSDYIIDDQKAETNEKGQIIFTDLKPGEYELVETGVPSDYGYIADDTPIPVTVTIEDVHLERNVTQTVENAPFRDVVLTKVDSESDAPLQGAVFNLVDNNDNVLEEDLTTNSQGQIRITGLPAGDYKLVETSAPTGYDIGTVTEYPFKVNGTETSTESVLIEAANDIIKGSVEITKVDAKDNNITLDDVEFTLENISLVNGGSFTTQTGLATDFDGKLFIDELRPGRYRLTETTPHEGYQLHWRPIEFTINLANEAGEAHEFELTVENYKLVDIEVTKEWEDNFIDSNHDAERPEEITVTLLQNGITHRTQTINASSNWTHMFEGLDAVDSSGKPYTYTIEEQTEAGYISVITGDVENGFEITNTAKATNIELTKQDSINGQLLNGAEFTLTYPDGTTTQNGTTDEDGKLTFEDLQPGVYTLTETTPPAGYIANTDHEITVTLDEVENSTVLTRTIENDPFANVTLTKVDAETGVALAGAIFKVVDADDNDVVGFTDLAVESNGTLSITGLPAGSYKLVETTAPTGYILSDEEIAFTVTAELDTVEIELGDFENEITRGSVTFTKVNNDGDPLADVEFLLVGTDLVNDDDGYSKTHYTDENGVMSVDNLRPGTYTFTEVYPKGYQHYTGEDLTFTIDPVDGETDIDLGEVINYQLVDIKVTKAWLDDNNATNTRPNVDGITIELYRKIENGSKDLVESVELTEDDVLDGDDNIWTYTFEGLDAVDGEGNLYTYSIEELEVTGYTSSEPEPTADGFKITNLRTNTINVTGEKTWIEVPGGEQYRPDSITVNLFANGEPTAWSEEVTAAKDWKYSFTDLDQFDEDGKEITYTVKEDSITGYTPIYGEDNYNITNKQETISISGTKTWKDNGEDRPETPITVQVMKGTDVVQEKEITSEEDTTFTFTDLPKYDKDGNEIGYTINELPVPGYSTDINGYDITNTRSELVDVRGTKTWKDDDSEDRPTEITVQLFANDGDEPIDTVVASEPDWEYAFTGLPGYDENGIAIAYTVTDDVEGYEPDVNGYHITNVRTGTTEVSGRKIWLDDLEEHPSITVELFANDNKVDEKELDEETGWSYEFTDLDKYDEEGIEIVYTVDEAEVPVGYEKSIDDDFNITNRRVGTTSVEGEKIWLDDLAEHPSITVELFANDNKVDEKELDEETGWTYAFTGLDKYDDEGIEITYTVDEKEVPEGYQKSIEGNDITNLRVGTTEVEVTKFWQDEDENDRPDAITINLLRNDAFFAEHELTKEDEWNLTISDLPKYDEEGIAYTYTVEEHDVPGYDSEVDGFEITNTRAEVKSITINKAWLDDDESADRPELIKVDLFRSVADGEQEFVDTYEVTGSLDASNWLLQIEDLPSFDSDGKAYTYEIEEKAVEGYQTSVHGFNITNLRVGETKVEGEKIWLDNNDATGDRPEEIDVILFQNDVEIDRQTVSVNSDWHYSFENLAEFDDQGVKYSYSVAEELADEVRDLYEEISEPNSYDLINRRVGLIDVDVTKTWQDDDLTDRPEAITVNLLQNGIVIDTQNITAEMDWSFSFTELAEFDEQGVAYEYTISEHDVPGYQSIIDGYDITNTRSELKSITVTKSWLDNDSVDRPTEITVDLLANGEIIQTVQITATTDWVYQFEDLPAYDEQGQAIAYSIEEHEVEEYETTIEGFDITNRSVKEGATDESSSVQDNDGQTMPNTATTIYNTLLISLVFLLVATVLFIINKHRNRSAK</sequence>
<evidence type="ECO:0000256" key="3">
    <source>
        <dbReference type="ARBA" id="ARBA00022512"/>
    </source>
</evidence>
<dbReference type="HOGENOM" id="CLU_225708_0_0_9"/>
<feature type="domain" description="CNA-B" evidence="9">
    <location>
        <begin position="1685"/>
        <end position="1776"/>
    </location>
</feature>
<dbReference type="EMBL" id="AP012050">
    <property type="protein sequence ID" value="BAM47952.1"/>
    <property type="molecule type" value="Genomic_DNA"/>
</dbReference>
<gene>
    <name evidence="12" type="ordered locus">AXY_18200</name>
</gene>
<feature type="domain" description="SDR-like Ig" evidence="11">
    <location>
        <begin position="259"/>
        <end position="346"/>
    </location>
</feature>
<keyword evidence="13" id="KW-1185">Reference proteome</keyword>
<evidence type="ECO:0000256" key="1">
    <source>
        <dbReference type="ARBA" id="ARBA00004168"/>
    </source>
</evidence>
<feature type="domain" description="CNA-B" evidence="9">
    <location>
        <begin position="2446"/>
        <end position="2526"/>
    </location>
</feature>
<dbReference type="Gene3D" id="2.60.40.1280">
    <property type="match status" value="1"/>
</dbReference>
<feature type="domain" description="CNA-B" evidence="9">
    <location>
        <begin position="2534"/>
        <end position="2613"/>
    </location>
</feature>
<dbReference type="SUPFAM" id="SSF49478">
    <property type="entry name" value="Cna protein B-type domain"/>
    <property type="match status" value="19"/>
</dbReference>
<feature type="domain" description="SpaA-like prealbumin fold" evidence="10">
    <location>
        <begin position="1486"/>
        <end position="1564"/>
    </location>
</feature>
<feature type="domain" description="CNA-B" evidence="9">
    <location>
        <begin position="2621"/>
        <end position="2702"/>
    </location>
</feature>
<feature type="domain" description="Collagen binding" evidence="8">
    <location>
        <begin position="377"/>
        <end position="499"/>
    </location>
</feature>
<proteinExistence type="inferred from homology"/>
<feature type="domain" description="Collagen binding" evidence="8">
    <location>
        <begin position="784"/>
        <end position="911"/>
    </location>
</feature>
<keyword evidence="7" id="KW-0472">Membrane</keyword>
<feature type="domain" description="CNA-B" evidence="9">
    <location>
        <begin position="2270"/>
        <end position="2351"/>
    </location>
</feature>
<feature type="domain" description="SpaA-like prealbumin fold" evidence="10">
    <location>
        <begin position="1175"/>
        <end position="1272"/>
    </location>
</feature>
<keyword evidence="7" id="KW-1133">Transmembrane helix</keyword>
<comment type="subcellular location">
    <subcellularLocation>
        <location evidence="1">Secreted</location>
        <location evidence="1">Cell wall</location>
        <topology evidence="1">Peptidoglycan-anchor</topology>
    </subcellularLocation>
</comment>
<dbReference type="CDD" id="cd00222">
    <property type="entry name" value="CollagenBindB"/>
    <property type="match status" value="12"/>
</dbReference>
<dbReference type="InterPro" id="IPR008456">
    <property type="entry name" value="Collagen-bd_dom"/>
</dbReference>
<dbReference type="OrthoDB" id="2056845at2"/>
<feature type="domain" description="SpaA-like prealbumin fold" evidence="10">
    <location>
        <begin position="1581"/>
        <end position="1665"/>
    </location>
</feature>
<feature type="domain" description="CNA-B" evidence="9">
    <location>
        <begin position="2806"/>
        <end position="2894"/>
    </location>
</feature>
<dbReference type="RefSeq" id="WP_015010541.1">
    <property type="nucleotide sequence ID" value="NC_018704.1"/>
</dbReference>
<feature type="domain" description="Collagen binding" evidence="8">
    <location>
        <begin position="926"/>
        <end position="1052"/>
    </location>
</feature>
<evidence type="ECO:0000256" key="4">
    <source>
        <dbReference type="ARBA" id="ARBA00022525"/>
    </source>
</evidence>
<dbReference type="Gene3D" id="2.60.40.740">
    <property type="match status" value="5"/>
</dbReference>
<reference evidence="12 13" key="1">
    <citation type="submission" date="2011-01" db="EMBL/GenBank/DDBJ databases">
        <title>Whole genome sequence of Amphibacillus xylinus NBRC 15112.</title>
        <authorList>
            <person name="Nakazawa H."/>
            <person name="Katano Y."/>
            <person name="Nakamura S."/>
            <person name="Sasagawa M."/>
            <person name="Fukada J."/>
            <person name="Arai T."/>
            <person name="Sasakura N."/>
            <person name="Mochizuki D."/>
            <person name="Hosoyama A."/>
            <person name="Harada K."/>
            <person name="Horikawa H."/>
            <person name="Kato Y."/>
            <person name="Harada T."/>
            <person name="Sasaki K."/>
            <person name="Sekiguchi M."/>
            <person name="Hodoyama M."/>
            <person name="Nishiko R."/>
            <person name="Narita H."/>
            <person name="Hanamaki A."/>
            <person name="Hata C."/>
            <person name="Konno Y."/>
            <person name="Niimura Y."/>
            <person name="Yamazaki S."/>
            <person name="Fujita N."/>
        </authorList>
    </citation>
    <scope>NUCLEOTIDE SEQUENCE [LARGE SCALE GENOMIC DNA]</scope>
    <source>
        <strain evidence="13">ATCC 51415 / DSM 6626 / JCM 7361 / LMG 17667 / NBRC 15112 / Ep01</strain>
    </source>
</reference>
<organism evidence="12 13">
    <name type="scientific">Amphibacillus xylanus (strain ATCC 51415 / DSM 6626 / JCM 7361 / LMG 17667 / NBRC 15112 / Ep01)</name>
    <dbReference type="NCBI Taxonomy" id="698758"/>
    <lineage>
        <taxon>Bacteria</taxon>
        <taxon>Bacillati</taxon>
        <taxon>Bacillota</taxon>
        <taxon>Bacilli</taxon>
        <taxon>Bacillales</taxon>
        <taxon>Bacillaceae</taxon>
        <taxon>Amphibacillus</taxon>
    </lineage>
</organism>
<dbReference type="InterPro" id="IPR008454">
    <property type="entry name" value="Collagen-bd_Cna-like_B-typ_dom"/>
</dbReference>
<evidence type="ECO:0000259" key="8">
    <source>
        <dbReference type="Pfam" id="PF05737"/>
    </source>
</evidence>
<dbReference type="GO" id="GO:0007155">
    <property type="term" value="P:cell adhesion"/>
    <property type="evidence" value="ECO:0007669"/>
    <property type="project" value="InterPro"/>
</dbReference>
<dbReference type="InterPro" id="IPR011252">
    <property type="entry name" value="Fibrogen-bd_dom1"/>
</dbReference>
<evidence type="ECO:0000256" key="6">
    <source>
        <dbReference type="ARBA" id="ARBA00023088"/>
    </source>
</evidence>
<dbReference type="Pfam" id="PF05738">
    <property type="entry name" value="Cna_B"/>
    <property type="match status" value="12"/>
</dbReference>
<keyword evidence="7" id="KW-0812">Transmembrane</keyword>
<dbReference type="PANTHER" id="PTHR36108">
    <property type="entry name" value="COLOSSIN-B-RELATED"/>
    <property type="match status" value="1"/>
</dbReference>
<feature type="domain" description="SpaA-like prealbumin fold" evidence="10">
    <location>
        <begin position="1386"/>
        <end position="1468"/>
    </location>
</feature>
<dbReference type="Pfam" id="PF17802">
    <property type="entry name" value="SpaA"/>
    <property type="match status" value="9"/>
</dbReference>